<comment type="caution">
    <text evidence="14">The sequence shown here is derived from an EMBL/GenBank/DDBJ whole genome shotgun (WGS) entry which is preliminary data.</text>
</comment>
<dbReference type="RefSeq" id="WP_379019573.1">
    <property type="nucleotide sequence ID" value="NZ_JBHRTA010000008.1"/>
</dbReference>
<dbReference type="NCBIfam" id="TIGR04056">
    <property type="entry name" value="OMP_RagA_SusC"/>
    <property type="match status" value="1"/>
</dbReference>
<evidence type="ECO:0000313" key="15">
    <source>
        <dbReference type="Proteomes" id="UP001595526"/>
    </source>
</evidence>
<keyword evidence="15" id="KW-1185">Reference proteome</keyword>
<dbReference type="InterPro" id="IPR023997">
    <property type="entry name" value="TonB-dep_OMP_SusC/RagA_CS"/>
</dbReference>
<keyword evidence="12" id="KW-0732">Signal</keyword>
<dbReference type="InterPro" id="IPR008969">
    <property type="entry name" value="CarboxyPept-like_regulatory"/>
</dbReference>
<keyword evidence="10 11" id="KW-0998">Cell outer membrane</keyword>
<comment type="subcellular location">
    <subcellularLocation>
        <location evidence="1 11">Cell outer membrane</location>
        <topology evidence="1 11">Multi-pass membrane protein</topology>
    </subcellularLocation>
</comment>
<evidence type="ECO:0000256" key="9">
    <source>
        <dbReference type="ARBA" id="ARBA00023136"/>
    </source>
</evidence>
<keyword evidence="4" id="KW-0410">Iron transport</keyword>
<evidence type="ECO:0000313" key="14">
    <source>
        <dbReference type="EMBL" id="MFC3196658.1"/>
    </source>
</evidence>
<evidence type="ECO:0000256" key="1">
    <source>
        <dbReference type="ARBA" id="ARBA00004571"/>
    </source>
</evidence>
<keyword evidence="8" id="KW-0798">TonB box</keyword>
<accession>A0ABV7JK35</accession>
<dbReference type="InterPro" id="IPR012910">
    <property type="entry name" value="Plug_dom"/>
</dbReference>
<dbReference type="PANTHER" id="PTHR32552:SF81">
    <property type="entry name" value="TONB-DEPENDENT OUTER MEMBRANE RECEPTOR"/>
    <property type="match status" value="1"/>
</dbReference>
<dbReference type="PANTHER" id="PTHR32552">
    <property type="entry name" value="FERRICHROME IRON RECEPTOR-RELATED"/>
    <property type="match status" value="1"/>
</dbReference>
<dbReference type="InterPro" id="IPR039426">
    <property type="entry name" value="TonB-dep_rcpt-like"/>
</dbReference>
<evidence type="ECO:0000259" key="13">
    <source>
        <dbReference type="Pfam" id="PF07715"/>
    </source>
</evidence>
<reference evidence="15" key="1">
    <citation type="journal article" date="2019" name="Int. J. Syst. Evol. Microbiol.">
        <title>The Global Catalogue of Microorganisms (GCM) 10K type strain sequencing project: providing services to taxonomists for standard genome sequencing and annotation.</title>
        <authorList>
            <consortium name="The Broad Institute Genomics Platform"/>
            <consortium name="The Broad Institute Genome Sequencing Center for Infectious Disease"/>
            <person name="Wu L."/>
            <person name="Ma J."/>
        </authorList>
    </citation>
    <scope>NUCLEOTIDE SEQUENCE [LARGE SCALE GENOMIC DNA]</scope>
    <source>
        <strain evidence="15">KCTC 52416</strain>
    </source>
</reference>
<dbReference type="NCBIfam" id="TIGR04057">
    <property type="entry name" value="SusC_RagA_signa"/>
    <property type="match status" value="1"/>
</dbReference>
<evidence type="ECO:0000256" key="12">
    <source>
        <dbReference type="SAM" id="SignalP"/>
    </source>
</evidence>
<feature type="chain" id="PRO_5045376780" evidence="12">
    <location>
        <begin position="21"/>
        <end position="1044"/>
    </location>
</feature>
<sequence length="1044" mass="114830">MAYRISLLLLVLMPLYPVLAQRQSDTKISGVVQTQDGKPLPGATVRVKGTAVSTAADGFGRFSISAKPGDTLLVFTIGFAPLEKLCTPQPLLRLVMREEEQALDQVVVVGYGDERRRNITGSIASISHKEITKSSALSFDNAIVGKVAGVDVLSSSGQPGSATAITIRGISTLNPDGSQPLIVIDGIPVYGSGRDMNASTFTPSTTPASGFGGTTVADNLQTRNDFENNPLAHLNPNDIESIEVLKDAYATAIYGSRGAAGVILITTRKGTRATPSFQVRYVTGAAKPVGNHALLSGAEYGALYTEYYRQLGRGETFAADHATDWVEEVMRTAFTQQIDLSMAAGSDKMQYYLSGSYRSQPAYIINNDYERYTGRMNLTYNASDAFTVGSNVSVSHTDNTALNAASIYRQAILKAPNVPVIDENGQYVYGRGSNPIGNMDSNPVADAVLNTNALENVQTLGSLYAQYRPVKWLTFRSEFGTELTGSTAFTRRVKRPSGFGDDAVESTAQNRKVVMNNTVNVLYGGNSRHYINAVLGQSFERSTENSRTIGGYGFFSDEINNIGAAANRYISRTRKQSWALVSYFSRINYEHDNKYLAGITYRVDGSSKFSRNRRYVGFPSFSLGWRLSEESFLNGYTWIDDLKLRGSIGFSGNNSPFSYYGSQGQYRINSNGLTYAGTPILEMQQPDNPNLKWERTMSIDVGIDATFWNNRLSVTLDYYERRIRNMIITSAIPLYQGWAFQPQNMGDMLNSGVELTVEGHPVRKADFNWAVRFNASHNANKLLRLNFDGEEVGLANDAYKYLKVGEPISQFFLYDWAGVDPYTGDPLWRDHSGNVSHVPPASLFAQVDDVNDFRKVYGTSLPLFWGGMGNTLRYKSWELDVFFSFSVGGKMINGSRATLLTYATDDANNLSREILNYWKITGDETDVPRLANRSITTSPGSASSVRDFTTGRTNSRFLEDASYLRMRTVNVGYQLPAAVLQRVPGQAVRSLQLFLRGTNLFTLTGYSGVDPEVNAFGSSALQSGYDELNMPQNKLVELGINIGL</sequence>
<evidence type="ECO:0000256" key="11">
    <source>
        <dbReference type="PROSITE-ProRule" id="PRU01360"/>
    </source>
</evidence>
<dbReference type="InterPro" id="IPR023996">
    <property type="entry name" value="TonB-dep_OMP_SusC/RagA"/>
</dbReference>
<dbReference type="Proteomes" id="UP001595526">
    <property type="component" value="Unassembled WGS sequence"/>
</dbReference>
<dbReference type="Pfam" id="PF07715">
    <property type="entry name" value="Plug"/>
    <property type="match status" value="1"/>
</dbReference>
<feature type="domain" description="TonB-dependent receptor plug" evidence="13">
    <location>
        <begin position="116"/>
        <end position="262"/>
    </location>
</feature>
<evidence type="ECO:0000256" key="2">
    <source>
        <dbReference type="ARBA" id="ARBA00022448"/>
    </source>
</evidence>
<proteinExistence type="inferred from homology"/>
<keyword evidence="7" id="KW-0406">Ion transport</keyword>
<keyword evidence="6" id="KW-0408">Iron</keyword>
<organism evidence="14 15">
    <name type="scientific">Parapedobacter deserti</name>
    <dbReference type="NCBI Taxonomy" id="1912957"/>
    <lineage>
        <taxon>Bacteria</taxon>
        <taxon>Pseudomonadati</taxon>
        <taxon>Bacteroidota</taxon>
        <taxon>Sphingobacteriia</taxon>
        <taxon>Sphingobacteriales</taxon>
        <taxon>Sphingobacteriaceae</taxon>
        <taxon>Parapedobacter</taxon>
    </lineage>
</organism>
<protein>
    <submittedName>
        <fullName evidence="14">SusC/RagA family TonB-linked outer membrane protein</fullName>
    </submittedName>
</protein>
<comment type="similarity">
    <text evidence="11">Belongs to the TonB-dependent receptor family.</text>
</comment>
<keyword evidence="3 11" id="KW-1134">Transmembrane beta strand</keyword>
<keyword evidence="2 11" id="KW-0813">Transport</keyword>
<evidence type="ECO:0000256" key="10">
    <source>
        <dbReference type="ARBA" id="ARBA00023237"/>
    </source>
</evidence>
<evidence type="ECO:0000256" key="8">
    <source>
        <dbReference type="ARBA" id="ARBA00023077"/>
    </source>
</evidence>
<feature type="signal peptide" evidence="12">
    <location>
        <begin position="1"/>
        <end position="20"/>
    </location>
</feature>
<dbReference type="Pfam" id="PF13715">
    <property type="entry name" value="CarbopepD_reg_2"/>
    <property type="match status" value="1"/>
</dbReference>
<dbReference type="Gene3D" id="2.40.170.20">
    <property type="entry name" value="TonB-dependent receptor, beta-barrel domain"/>
    <property type="match status" value="1"/>
</dbReference>
<dbReference type="SUPFAM" id="SSF56935">
    <property type="entry name" value="Porins"/>
    <property type="match status" value="1"/>
</dbReference>
<dbReference type="Gene3D" id="2.60.40.1120">
    <property type="entry name" value="Carboxypeptidase-like, regulatory domain"/>
    <property type="match status" value="1"/>
</dbReference>
<evidence type="ECO:0000256" key="4">
    <source>
        <dbReference type="ARBA" id="ARBA00022496"/>
    </source>
</evidence>
<keyword evidence="5 11" id="KW-0812">Transmembrane</keyword>
<evidence type="ECO:0000256" key="7">
    <source>
        <dbReference type="ARBA" id="ARBA00023065"/>
    </source>
</evidence>
<dbReference type="InterPro" id="IPR036942">
    <property type="entry name" value="Beta-barrel_TonB_sf"/>
</dbReference>
<dbReference type="PROSITE" id="PS52016">
    <property type="entry name" value="TONB_DEPENDENT_REC_3"/>
    <property type="match status" value="1"/>
</dbReference>
<evidence type="ECO:0000256" key="3">
    <source>
        <dbReference type="ARBA" id="ARBA00022452"/>
    </source>
</evidence>
<dbReference type="InterPro" id="IPR037066">
    <property type="entry name" value="Plug_dom_sf"/>
</dbReference>
<evidence type="ECO:0000256" key="5">
    <source>
        <dbReference type="ARBA" id="ARBA00022692"/>
    </source>
</evidence>
<dbReference type="SUPFAM" id="SSF49464">
    <property type="entry name" value="Carboxypeptidase regulatory domain-like"/>
    <property type="match status" value="1"/>
</dbReference>
<gene>
    <name evidence="14" type="ORF">ACFOET_03440</name>
</gene>
<dbReference type="EMBL" id="JBHRTA010000008">
    <property type="protein sequence ID" value="MFC3196658.1"/>
    <property type="molecule type" value="Genomic_DNA"/>
</dbReference>
<name>A0ABV7JK35_9SPHI</name>
<keyword evidence="9 11" id="KW-0472">Membrane</keyword>
<evidence type="ECO:0000256" key="6">
    <source>
        <dbReference type="ARBA" id="ARBA00023004"/>
    </source>
</evidence>
<dbReference type="Gene3D" id="2.170.130.10">
    <property type="entry name" value="TonB-dependent receptor, plug domain"/>
    <property type="match status" value="1"/>
</dbReference>